<organism evidence="13 14">
    <name type="scientific">Kryptobacter tengchongensis</name>
    <dbReference type="NCBI Taxonomy" id="1643429"/>
    <lineage>
        <taxon>Bacteria</taxon>
        <taxon>Pseudomonadati</taxon>
        <taxon>Candidatus Kryptoniota</taxon>
        <taxon>Candidatus Kryptobacter</taxon>
    </lineage>
</organism>
<dbReference type="Gene3D" id="3.40.50.920">
    <property type="match status" value="1"/>
</dbReference>
<dbReference type="PANTHER" id="PTHR43322:SF5">
    <property type="entry name" value="1-DEOXY-D-XYLULOSE-5-PHOSPHATE SYNTHASE, CHLOROPLASTIC"/>
    <property type="match status" value="1"/>
</dbReference>
<feature type="binding site" evidence="11">
    <location>
        <begin position="125"/>
        <end position="127"/>
    </location>
    <ligand>
        <name>thiamine diphosphate</name>
        <dbReference type="ChEBI" id="CHEBI:58937"/>
    </ligand>
</feature>
<evidence type="ECO:0000256" key="6">
    <source>
        <dbReference type="ARBA" id="ARBA00022842"/>
    </source>
</evidence>
<evidence type="ECO:0000256" key="7">
    <source>
        <dbReference type="ARBA" id="ARBA00022977"/>
    </source>
</evidence>
<dbReference type="HAMAP" id="MF_00315">
    <property type="entry name" value="DXP_synth"/>
    <property type="match status" value="1"/>
</dbReference>
<keyword evidence="14" id="KW-1185">Reference proteome</keyword>
<evidence type="ECO:0000256" key="8">
    <source>
        <dbReference type="ARBA" id="ARBA00023052"/>
    </source>
</evidence>
<evidence type="ECO:0000256" key="3">
    <source>
        <dbReference type="ARBA" id="ARBA00011738"/>
    </source>
</evidence>
<comment type="function">
    <text evidence="10 11">Catalyzes the acyloin condensation reaction between C atoms 2 and 3 of pyruvate and glyceraldehyde 3-phosphate to yield 1-deoxy-D-xylulose-5-phosphate (DXP).</text>
</comment>
<dbReference type="GO" id="GO:0019288">
    <property type="term" value="P:isopentenyl diphosphate biosynthetic process, methylerythritol 4-phosphate pathway"/>
    <property type="evidence" value="ECO:0007669"/>
    <property type="project" value="TreeGrafter"/>
</dbReference>
<dbReference type="SMART" id="SM00861">
    <property type="entry name" value="Transket_pyr"/>
    <property type="match status" value="1"/>
</dbReference>
<protein>
    <recommendedName>
        <fullName evidence="11">1-deoxy-D-xylulose-5-phosphate synthase</fullName>
        <ecNumber evidence="11">2.2.1.7</ecNumber>
    </recommendedName>
    <alternativeName>
        <fullName evidence="11">1-deoxyxylulose-5-phosphate synthase</fullName>
        <shortName evidence="11">DXP synthase</shortName>
        <shortName evidence="11">DXPS</shortName>
    </alternativeName>
</protein>
<dbReference type="GO" id="GO:0016114">
    <property type="term" value="P:terpenoid biosynthetic process"/>
    <property type="evidence" value="ECO:0007669"/>
    <property type="project" value="UniProtKB-UniRule"/>
</dbReference>
<dbReference type="OrthoDB" id="9803371at2"/>
<keyword evidence="9 11" id="KW-0414">Isoprene biosynthesis</keyword>
<dbReference type="Proteomes" id="UP000243065">
    <property type="component" value="Unassembled WGS sequence"/>
</dbReference>
<evidence type="ECO:0000259" key="12">
    <source>
        <dbReference type="SMART" id="SM00861"/>
    </source>
</evidence>
<comment type="pathway">
    <text evidence="1 11">Metabolic intermediate biosynthesis; 1-deoxy-D-xylulose 5-phosphate biosynthesis; 1-deoxy-D-xylulose 5-phosphate from D-glyceraldehyde 3-phosphate and pyruvate: step 1/1.</text>
</comment>
<accession>A0A656D9J1</accession>
<dbReference type="InterPro" id="IPR029061">
    <property type="entry name" value="THDP-binding"/>
</dbReference>
<dbReference type="GO" id="GO:0009228">
    <property type="term" value="P:thiamine biosynthetic process"/>
    <property type="evidence" value="ECO:0007669"/>
    <property type="project" value="UniProtKB-UniRule"/>
</dbReference>
<name>A0A656D9J1_KRYT1</name>
<evidence type="ECO:0000256" key="10">
    <source>
        <dbReference type="ARBA" id="ARBA00055605"/>
    </source>
</evidence>
<feature type="binding site" evidence="11">
    <location>
        <position position="296"/>
    </location>
    <ligand>
        <name>thiamine diphosphate</name>
        <dbReference type="ChEBI" id="CHEBI:58937"/>
    </ligand>
</feature>
<dbReference type="InterPro" id="IPR020826">
    <property type="entry name" value="Transketolase_BS"/>
</dbReference>
<dbReference type="NCBIfam" id="NF003933">
    <property type="entry name" value="PRK05444.2-2"/>
    <property type="match status" value="1"/>
</dbReference>
<dbReference type="NCBIfam" id="TIGR00204">
    <property type="entry name" value="dxs"/>
    <property type="match status" value="1"/>
</dbReference>
<dbReference type="GO" id="GO:0030976">
    <property type="term" value="F:thiamine pyrophosphate binding"/>
    <property type="evidence" value="ECO:0007669"/>
    <property type="project" value="UniProtKB-UniRule"/>
</dbReference>
<feature type="binding site" evidence="11">
    <location>
        <position position="84"/>
    </location>
    <ligand>
        <name>thiamine diphosphate</name>
        <dbReference type="ChEBI" id="CHEBI:58937"/>
    </ligand>
</feature>
<comment type="cofactor">
    <cofactor evidence="11">
        <name>Mg(2+)</name>
        <dbReference type="ChEBI" id="CHEBI:18420"/>
    </cofactor>
    <text evidence="11">Binds 1 Mg(2+) ion per subunit.</text>
</comment>
<dbReference type="Pfam" id="PF13292">
    <property type="entry name" value="DXP_synthase_N"/>
    <property type="match status" value="1"/>
</dbReference>
<dbReference type="PROSITE" id="PS00802">
    <property type="entry name" value="TRANSKETOLASE_2"/>
    <property type="match status" value="1"/>
</dbReference>
<keyword evidence="4 11" id="KW-0808">Transferase</keyword>
<reference evidence="13 14" key="1">
    <citation type="submission" date="2015-11" db="EMBL/GenBank/DDBJ databases">
        <authorList>
            <person name="Varghese N."/>
        </authorList>
    </citation>
    <scope>NUCLEOTIDE SEQUENCE [LARGE SCALE GENOMIC DNA]</scope>
    <source>
        <strain evidence="13 14">JGI-24</strain>
    </source>
</reference>
<keyword evidence="5 11" id="KW-0479">Metal-binding</keyword>
<dbReference type="UniPathway" id="UPA00064">
    <property type="reaction ID" value="UER00091"/>
</dbReference>
<sequence>MSSKYPLAETNYKILPSINSPDDLKRLNIHELETLAGEIREFIIDTISKTGGHLGASLGVVELTLAVHYVFNAPKDKIIWDTGHQGYVHKIITGRRDVFHTIRQFRGISGFLKRSESIYDVFGAGHASTSISAALGIATARDFDGADYKVVAIIGDGAMTAGLAYEAMNNAGMMRKNLIVILNDNNMSISPNVWAVSKYFTDLIASAHYNKLKSFIWDLTGQLDGMGDRIRKLAARVEGGVKAIITPGMLFEALGFRYFGPVNGHNIAKLIKILNEIKNLNGPILVHVITQKGKGYKPAEEDEQKYHGVTPFDKITGKMYKSDKPQPPSYTKVFGEAVVQLAKRNNKIVGITAAMPEGTGLNILAKEIPERFFDVGIAEQHAVTFAAGLATEGYIPICAIYSTFLQRAFDQIIHDVALQHLHVIFAIDRAGLVGADGPTHHGAFDLSYLRLIPGMVIMAPKDESELRDMLYTATIYNKGPVAIRYPRGNGVGVPLKDDFDLIEIGKSEILKEGRDIAILAIGNMVYPALKSAEILQRYGIDAMVVNMRFVKPLDEKLLDMIFEKFNKVVTVEENTIRGGFGSAVLEYAASKGVVNVKFLIHGIPDEFIEHGTQPELWQMLKLDANGIAEKILETFEFDKVLIPQKTHS</sequence>
<evidence type="ECO:0000256" key="5">
    <source>
        <dbReference type="ARBA" id="ARBA00022723"/>
    </source>
</evidence>
<comment type="subunit">
    <text evidence="3 11">Homodimer.</text>
</comment>
<evidence type="ECO:0000256" key="11">
    <source>
        <dbReference type="HAMAP-Rule" id="MF_00315"/>
    </source>
</evidence>
<feature type="binding site" evidence="11">
    <location>
        <position position="156"/>
    </location>
    <ligand>
        <name>Mg(2+)</name>
        <dbReference type="ChEBI" id="CHEBI:18420"/>
    </ligand>
</feature>
<feature type="domain" description="Transketolase-like pyrimidine-binding" evidence="12">
    <location>
        <begin position="328"/>
        <end position="493"/>
    </location>
</feature>
<dbReference type="CDD" id="cd02007">
    <property type="entry name" value="TPP_DXS"/>
    <property type="match status" value="1"/>
</dbReference>
<dbReference type="PROSITE" id="PS00801">
    <property type="entry name" value="TRANSKETOLASE_1"/>
    <property type="match status" value="1"/>
</dbReference>
<dbReference type="RefSeq" id="WP_072150345.1">
    <property type="nucleotide sequence ID" value="NZ_CZVH01000044.1"/>
</dbReference>
<dbReference type="FunFam" id="3.40.50.920:FF:000002">
    <property type="entry name" value="1-deoxy-D-xylulose-5-phosphate synthase"/>
    <property type="match status" value="1"/>
</dbReference>
<feature type="binding site" evidence="11">
    <location>
        <position position="185"/>
    </location>
    <ligand>
        <name>thiamine diphosphate</name>
        <dbReference type="ChEBI" id="CHEBI:58937"/>
    </ligand>
</feature>
<evidence type="ECO:0000256" key="2">
    <source>
        <dbReference type="ARBA" id="ARBA00011081"/>
    </source>
</evidence>
<dbReference type="PANTHER" id="PTHR43322">
    <property type="entry name" value="1-D-DEOXYXYLULOSE 5-PHOSPHATE SYNTHASE-RELATED"/>
    <property type="match status" value="1"/>
</dbReference>
<dbReference type="AlphaFoldDB" id="A0A656D9J1"/>
<dbReference type="Pfam" id="PF02780">
    <property type="entry name" value="Transketolase_C"/>
    <property type="match status" value="1"/>
</dbReference>
<dbReference type="EMBL" id="CZVU01000035">
    <property type="protein sequence ID" value="CUT01319.1"/>
    <property type="molecule type" value="Genomic_DNA"/>
</dbReference>
<evidence type="ECO:0000313" key="13">
    <source>
        <dbReference type="EMBL" id="CUT01319.1"/>
    </source>
</evidence>
<proteinExistence type="inferred from homology"/>
<dbReference type="InterPro" id="IPR005477">
    <property type="entry name" value="Dxylulose-5-P_synthase"/>
</dbReference>
<dbReference type="GO" id="GO:0005829">
    <property type="term" value="C:cytosol"/>
    <property type="evidence" value="ECO:0007669"/>
    <property type="project" value="TreeGrafter"/>
</dbReference>
<gene>
    <name evidence="11" type="primary">dxs</name>
    <name evidence="13" type="ORF">JGI24_00921</name>
</gene>
<dbReference type="GO" id="GO:0000287">
    <property type="term" value="F:magnesium ion binding"/>
    <property type="evidence" value="ECO:0007669"/>
    <property type="project" value="UniProtKB-UniRule"/>
</dbReference>
<dbReference type="CDD" id="cd07033">
    <property type="entry name" value="TPP_PYR_DXS_TK_like"/>
    <property type="match status" value="1"/>
</dbReference>
<keyword evidence="6 11" id="KW-0460">Magnesium</keyword>
<dbReference type="EC" id="2.2.1.7" evidence="11"/>
<evidence type="ECO:0000313" key="14">
    <source>
        <dbReference type="Proteomes" id="UP000243065"/>
    </source>
</evidence>
<dbReference type="Pfam" id="PF02779">
    <property type="entry name" value="Transket_pyr"/>
    <property type="match status" value="1"/>
</dbReference>
<dbReference type="SUPFAM" id="SSF52518">
    <property type="entry name" value="Thiamin diphosphate-binding fold (THDP-binding)"/>
    <property type="match status" value="2"/>
</dbReference>
<keyword evidence="8 11" id="KW-0786">Thiamine pyrophosphate</keyword>
<evidence type="ECO:0000256" key="9">
    <source>
        <dbReference type="ARBA" id="ARBA00023229"/>
    </source>
</evidence>
<dbReference type="InterPro" id="IPR005475">
    <property type="entry name" value="Transketolase-like_Pyr-bd"/>
</dbReference>
<dbReference type="InterPro" id="IPR033248">
    <property type="entry name" value="Transketolase_C"/>
</dbReference>
<comment type="catalytic activity">
    <reaction evidence="11">
        <text>D-glyceraldehyde 3-phosphate + pyruvate + H(+) = 1-deoxy-D-xylulose 5-phosphate + CO2</text>
        <dbReference type="Rhea" id="RHEA:12605"/>
        <dbReference type="ChEBI" id="CHEBI:15361"/>
        <dbReference type="ChEBI" id="CHEBI:15378"/>
        <dbReference type="ChEBI" id="CHEBI:16526"/>
        <dbReference type="ChEBI" id="CHEBI:57792"/>
        <dbReference type="ChEBI" id="CHEBI:59776"/>
        <dbReference type="EC" id="2.2.1.7"/>
    </reaction>
</comment>
<dbReference type="InterPro" id="IPR009014">
    <property type="entry name" value="Transketo_C/PFOR_II"/>
</dbReference>
<feature type="binding site" evidence="11">
    <location>
        <position position="185"/>
    </location>
    <ligand>
        <name>Mg(2+)</name>
        <dbReference type="ChEBI" id="CHEBI:18420"/>
    </ligand>
</feature>
<dbReference type="InterPro" id="IPR049557">
    <property type="entry name" value="Transketolase_CS"/>
</dbReference>
<feature type="binding site" evidence="11">
    <location>
        <begin position="157"/>
        <end position="158"/>
    </location>
    <ligand>
        <name>thiamine diphosphate</name>
        <dbReference type="ChEBI" id="CHEBI:58937"/>
    </ligand>
</feature>
<dbReference type="FunFam" id="3.40.50.970:FF:000005">
    <property type="entry name" value="1-deoxy-D-xylulose-5-phosphate synthase"/>
    <property type="match status" value="1"/>
</dbReference>
<keyword evidence="7 11" id="KW-0784">Thiamine biosynthesis</keyword>
<feature type="binding site" evidence="11">
    <location>
        <position position="379"/>
    </location>
    <ligand>
        <name>thiamine diphosphate</name>
        <dbReference type="ChEBI" id="CHEBI:58937"/>
    </ligand>
</feature>
<dbReference type="SUPFAM" id="SSF52922">
    <property type="entry name" value="TK C-terminal domain-like"/>
    <property type="match status" value="1"/>
</dbReference>
<dbReference type="GO" id="GO:0008661">
    <property type="term" value="F:1-deoxy-D-xylulose-5-phosphate synthase activity"/>
    <property type="evidence" value="ECO:0007669"/>
    <property type="project" value="UniProtKB-UniRule"/>
</dbReference>
<evidence type="ECO:0000256" key="1">
    <source>
        <dbReference type="ARBA" id="ARBA00004980"/>
    </source>
</evidence>
<comment type="cofactor">
    <cofactor evidence="11">
        <name>thiamine diphosphate</name>
        <dbReference type="ChEBI" id="CHEBI:58937"/>
    </cofactor>
    <text evidence="11">Binds 1 thiamine pyrophosphate per subunit.</text>
</comment>
<evidence type="ECO:0000256" key="4">
    <source>
        <dbReference type="ARBA" id="ARBA00022679"/>
    </source>
</evidence>
<comment type="similarity">
    <text evidence="2 11">Belongs to the transketolase family. DXPS subfamily.</text>
</comment>
<dbReference type="Gene3D" id="3.40.50.970">
    <property type="match status" value="2"/>
</dbReference>